<dbReference type="InterPro" id="IPR036508">
    <property type="entry name" value="Chitin-bd_dom_sf"/>
</dbReference>
<dbReference type="GeneID" id="111135120"/>
<feature type="domain" description="Chitin-binding type-2" evidence="8">
    <location>
        <begin position="1140"/>
        <end position="1200"/>
    </location>
</feature>
<evidence type="ECO:0000259" key="8">
    <source>
        <dbReference type="PROSITE" id="PS50940"/>
    </source>
</evidence>
<evidence type="ECO:0000256" key="6">
    <source>
        <dbReference type="SAM" id="MobiDB-lite"/>
    </source>
</evidence>
<feature type="compositionally biased region" description="Polar residues" evidence="6">
    <location>
        <begin position="1470"/>
        <end position="1482"/>
    </location>
</feature>
<dbReference type="InterPro" id="IPR051940">
    <property type="entry name" value="Chitin_bind-dev_reg"/>
</dbReference>
<feature type="domain" description="Chitin-binding type-2" evidence="8">
    <location>
        <begin position="99"/>
        <end position="161"/>
    </location>
</feature>
<keyword evidence="9" id="KW-1185">Reference proteome</keyword>
<evidence type="ECO:0000256" key="4">
    <source>
        <dbReference type="ARBA" id="ARBA00023157"/>
    </source>
</evidence>
<keyword evidence="5" id="KW-0325">Glycoprotein</keyword>
<feature type="domain" description="Chitin-binding type-2" evidence="8">
    <location>
        <begin position="1287"/>
        <end position="1347"/>
    </location>
</feature>
<dbReference type="GO" id="GO:0005576">
    <property type="term" value="C:extracellular region"/>
    <property type="evidence" value="ECO:0007669"/>
    <property type="project" value="InterPro"/>
</dbReference>
<evidence type="ECO:0000313" key="9">
    <source>
        <dbReference type="Proteomes" id="UP000694844"/>
    </source>
</evidence>
<protein>
    <submittedName>
        <fullName evidence="10">Uncharacterized protein LOC111135120 isoform X2</fullName>
    </submittedName>
</protein>
<feature type="domain" description="Chitin-binding type-2" evidence="8">
    <location>
        <begin position="246"/>
        <end position="302"/>
    </location>
</feature>
<dbReference type="InterPro" id="IPR002557">
    <property type="entry name" value="Chitin-bd_dom"/>
</dbReference>
<feature type="domain" description="Chitin-binding type-2" evidence="8">
    <location>
        <begin position="1490"/>
        <end position="1548"/>
    </location>
</feature>
<evidence type="ECO:0000256" key="1">
    <source>
        <dbReference type="ARBA" id="ARBA00022669"/>
    </source>
</evidence>
<dbReference type="Proteomes" id="UP000694844">
    <property type="component" value="Chromosome 5"/>
</dbReference>
<feature type="domain" description="Chitin-binding type-2" evidence="8">
    <location>
        <begin position="465"/>
        <end position="528"/>
    </location>
</feature>
<organism evidence="9 10">
    <name type="scientific">Crassostrea virginica</name>
    <name type="common">Eastern oyster</name>
    <dbReference type="NCBI Taxonomy" id="6565"/>
    <lineage>
        <taxon>Eukaryota</taxon>
        <taxon>Metazoa</taxon>
        <taxon>Spiralia</taxon>
        <taxon>Lophotrochozoa</taxon>
        <taxon>Mollusca</taxon>
        <taxon>Bivalvia</taxon>
        <taxon>Autobranchia</taxon>
        <taxon>Pteriomorphia</taxon>
        <taxon>Ostreida</taxon>
        <taxon>Ostreoidea</taxon>
        <taxon>Ostreidae</taxon>
        <taxon>Crassostrea</taxon>
    </lineage>
</organism>
<dbReference type="OrthoDB" id="6020543at2759"/>
<keyword evidence="2 7" id="KW-0732">Signal</keyword>
<evidence type="ECO:0000256" key="2">
    <source>
        <dbReference type="ARBA" id="ARBA00022729"/>
    </source>
</evidence>
<dbReference type="PROSITE" id="PS50940">
    <property type="entry name" value="CHIT_BIND_II"/>
    <property type="match status" value="12"/>
</dbReference>
<feature type="domain" description="Chitin-binding type-2" evidence="8">
    <location>
        <begin position="1635"/>
        <end position="1698"/>
    </location>
</feature>
<dbReference type="Gene3D" id="2.170.140.10">
    <property type="entry name" value="Chitin binding domain"/>
    <property type="match status" value="6"/>
</dbReference>
<evidence type="ECO:0000313" key="10">
    <source>
        <dbReference type="RefSeq" id="XP_022340581.1"/>
    </source>
</evidence>
<sequence length="1783" mass="199983">MSFLRVLQCLCYISVIGLVSSKLRRGFYPNLIDFCANDEVYVGIPWNCHGYLHCQNANGLKMPFWQDCPASLYFNFGSKTCTWPQNVSQPCPGTADVVMSFCPDYPAVQVLHPTQCAQYYDCSNMVNLPNQPAYLNECPYPKLFNADTLRCDDYASVDCGDRIEPLSPCDYVRHQCSGQGCTPCTDLIPGCEGVPNGPTSYQGRLLTKFYLQCLNNKTQSIEICRDGVFDPVLGRCTREVDSRAVDILCTTNPNARMEHPGDCSKYFDCRDRKQMIKECPYPKLYSPTKQACLDFNEVQCNGRREPKAPCDYKAYECTGINCPVCELENPSCEGLPDGKNAFLGREQTPWYIECRGERTINKLTCPGGNNFDPVERRCLGEQGVAPTLFPEKPPYDPEEVARQAINGIPPIINVGGGTQRLPPPNIGNRASQMTPVNPMNPMNPMNPPNPRNPVNMMTPGSSQMHDMCIGNEGLLLADPNNCARYFNCSRYAVKYEGFALNQDECPYPQLFSIETGFCEDFPDVNCKGRFIPKAPCQYLNSQRNCNGPMCALPCEERSPSCEGMRDGNNTFIGRELSPFYISCFKERTLSVGICRYGVYDPNLGFCTTELDPYSVDTFCKERPTKVFPHIANCARYYNCSAMERDPVLGRYLRECPFPQLFNIESLRCVDREAANCRWRYEPKDPSDPVAFCTDNPLAIMAHPDNCARYIDCTLKESLIGQYQHECRYPDLFDSYNNSCKSYREVNCGTRPEPKAPCDYKTNLQCKNPAGSCPPCEAEHPSCIGKRDGPQAVPGRRNFFMECKDERTKRVTQCPALAPNFDPTLGTCAMVIDPLDPNPYCKSNPSAVVPHPNNCHQYIDCRQMNTPLGNYLQECPYPLLVSENDTNSGTPCQPFDLVQCGARMEPKSPCDYEFSHKPCTEIDQRKCVPCSVRLPSCRNLRDGTHPHPTIPNKYLICKAERTLRVMTCVKGVFDEVARQCREVQDSKNPIAYCKNNPTERLVDPNNCARFYDCSLPNSKYGAYVDECEYPKLYDSIAKRCRPFLQVDCGTRRVPIDPCDYVQNEFCPAGQTTCKPCRERIPSCNGLPNGNNTYPGQAGGPLYITCYNDRTIFVRTCEQGVFDPNVKACVTSASEINPANPRRFCEANPNVKIAHPSDCSKYFDCSRPSGEYGPYLFECQYPDLFDERTKRCEAYPAVTCGSRTIPLSPCDYLKNQCKPGNVSCVPCAERLPSCVGRENGNNTIPGRDMTDMYVVCWEGRMVSLEQCPAGFFDPVQRKCRTEIGAAAIRAYCTAHPGEIKANPVNCAQYFDCGEESIKARTFLRECPYPHEFDDKTSSCVNFTMVDCGKRREYTSPCDYLQNRCPPSNPTCKPCSERHFDCSNLSDGLHPASRGSASSSYVICYRGRTIATEECKQGVFDPVERRCALDPVPPTRRTGMLPGGASGGRTDTSSGRVTDTMPGPARERIPGTPTESTQGRETPSTQITEEMVKQHCRSNPTAILPHPFQCAQYYDCRRAIGNSHLRECKYPQLFDKTTMACRNFSDVTCGQRFEPQAPCDYLQNHCERNSADCVPCEDRLPSCINLPDNNNPYPGKLDSEYYIKCYRNRTVSVEACQVSKYNPATRECSQTVSPQVLGKFCRDSPQAVIPDPENCGRYYNCSSPSVVQGLNKPYLRECSYPKLFASPAVGCQLFMMVDCAKRRTIPKSPCEYVENQCFGPNCESCETKFPSCIGKQDGSNIFPGRENTGYYIVCYRQRTVAIVSCNQGIYSHKELACVSEPPPTPT</sequence>
<proteinExistence type="predicted"/>
<keyword evidence="4" id="KW-1015">Disulfide bond</keyword>
<keyword evidence="3" id="KW-0677">Repeat</keyword>
<dbReference type="PANTHER" id="PTHR23301:SF0">
    <property type="entry name" value="CHITIN-BINDING TYPE-2 DOMAIN-CONTAINING PROTEIN-RELATED"/>
    <property type="match status" value="1"/>
</dbReference>
<dbReference type="SUPFAM" id="SSF57625">
    <property type="entry name" value="Invertebrate chitin-binding proteins"/>
    <property type="match status" value="10"/>
</dbReference>
<feature type="domain" description="Chitin-binding type-2" evidence="8">
    <location>
        <begin position="837"/>
        <end position="901"/>
    </location>
</feature>
<gene>
    <name evidence="10" type="primary">LOC111135120</name>
</gene>
<dbReference type="PANTHER" id="PTHR23301">
    <property type="entry name" value="CHITIN BINDING PERITROPHIN-A"/>
    <property type="match status" value="1"/>
</dbReference>
<feature type="domain" description="Chitin-binding type-2" evidence="8">
    <location>
        <begin position="989"/>
        <end position="1049"/>
    </location>
</feature>
<accession>A0A8B8EL53</accession>
<dbReference type="Pfam" id="PF01607">
    <property type="entry name" value="CBM_14"/>
    <property type="match status" value="3"/>
</dbReference>
<feature type="domain" description="Chitin-binding type-2" evidence="8">
    <location>
        <begin position="689"/>
        <end position="749"/>
    </location>
</feature>
<keyword evidence="1" id="KW-0147">Chitin-binding</keyword>
<dbReference type="SMART" id="SM00494">
    <property type="entry name" value="ChtBD2"/>
    <property type="match status" value="17"/>
</dbReference>
<feature type="signal peptide" evidence="7">
    <location>
        <begin position="1"/>
        <end position="21"/>
    </location>
</feature>
<dbReference type="GO" id="GO:0008061">
    <property type="term" value="F:chitin binding"/>
    <property type="evidence" value="ECO:0007669"/>
    <property type="project" value="UniProtKB-KW"/>
</dbReference>
<feature type="domain" description="Chitin-binding type-2" evidence="8">
    <location>
        <begin position="616"/>
        <end position="678"/>
    </location>
</feature>
<evidence type="ECO:0000256" key="5">
    <source>
        <dbReference type="ARBA" id="ARBA00023180"/>
    </source>
</evidence>
<feature type="region of interest" description="Disordered" evidence="6">
    <location>
        <begin position="1427"/>
        <end position="1482"/>
    </location>
</feature>
<dbReference type="RefSeq" id="XP_022340581.1">
    <property type="nucleotide sequence ID" value="XM_022484873.1"/>
</dbReference>
<evidence type="ECO:0000256" key="7">
    <source>
        <dbReference type="SAM" id="SignalP"/>
    </source>
</evidence>
<feature type="chain" id="PRO_5034073199" evidence="7">
    <location>
        <begin position="22"/>
        <end position="1783"/>
    </location>
</feature>
<feature type="domain" description="Chitin-binding type-2" evidence="8">
    <location>
        <begin position="32"/>
        <end position="93"/>
    </location>
</feature>
<name>A0A8B8EL53_CRAVI</name>
<reference evidence="10" key="1">
    <citation type="submission" date="2025-08" db="UniProtKB">
        <authorList>
            <consortium name="RefSeq"/>
        </authorList>
    </citation>
    <scope>IDENTIFICATION</scope>
    <source>
        <tissue evidence="10">Whole sample</tissue>
    </source>
</reference>
<evidence type="ECO:0000256" key="3">
    <source>
        <dbReference type="ARBA" id="ARBA00022737"/>
    </source>
</evidence>